<evidence type="ECO:0000313" key="7">
    <source>
        <dbReference type="Proteomes" id="UP000003027"/>
    </source>
</evidence>
<evidence type="ECO:0000256" key="3">
    <source>
        <dbReference type="ARBA" id="ARBA00023125"/>
    </source>
</evidence>
<dbReference type="EMBL" id="AALD02000009">
    <property type="protein sequence ID" value="EEQ11351.1"/>
    <property type="molecule type" value="Genomic_DNA"/>
</dbReference>
<keyword evidence="4" id="KW-0804">Transcription</keyword>
<dbReference type="Proteomes" id="UP000003027">
    <property type="component" value="Unassembled WGS sequence"/>
</dbReference>
<keyword evidence="3" id="KW-0238">DNA-binding</keyword>
<dbReference type="InterPro" id="IPR058163">
    <property type="entry name" value="LysR-type_TF_proteobact-type"/>
</dbReference>
<comment type="similarity">
    <text evidence="1">Belongs to the LysR transcriptional regulatory family.</text>
</comment>
<dbReference type="SUPFAM" id="SSF53850">
    <property type="entry name" value="Periplasmic binding protein-like II"/>
    <property type="match status" value="1"/>
</dbReference>
<name>A0ABP2EHT2_YERMW</name>
<evidence type="ECO:0000313" key="6">
    <source>
        <dbReference type="EMBL" id="EEQ11351.1"/>
    </source>
</evidence>
<reference evidence="6" key="1">
    <citation type="submission" date="2008-12" db="EMBL/GenBank/DDBJ databases">
        <title>Annotation of the Yersinia mollaretii ATCC 43969 genome.</title>
        <authorList>
            <person name="Read T.D."/>
            <person name="Akmal A."/>
            <person name="Bishop-Lilly K."/>
            <person name="Chen P.E."/>
            <person name="Cook C."/>
            <person name="Kiley M.P."/>
            <person name="Lentz S."/>
            <person name="Mateczun A."/>
            <person name="Nagarajan N."/>
            <person name="Nolan N."/>
            <person name="Osborne B.I."/>
            <person name="Pop M."/>
            <person name="Sozhamannan S."/>
            <person name="Stewart A.C."/>
            <person name="Sulakvelidze A."/>
            <person name="Thomason B."/>
            <person name="Willner K."/>
            <person name="Zwick M.E."/>
        </authorList>
    </citation>
    <scope>NUCLEOTIDE SEQUENCE [LARGE SCALE GENOMIC DNA]</scope>
    <source>
        <strain evidence="6">ATCC 43969</strain>
    </source>
</reference>
<evidence type="ECO:0000256" key="4">
    <source>
        <dbReference type="ARBA" id="ARBA00023163"/>
    </source>
</evidence>
<protein>
    <submittedName>
        <fullName evidence="6">Regulatory protein, LysR:LysR, substrate-binding</fullName>
    </submittedName>
</protein>
<dbReference type="Pfam" id="PF03466">
    <property type="entry name" value="LysR_substrate"/>
    <property type="match status" value="1"/>
</dbReference>
<comment type="caution">
    <text evidence="6">The sequence shown here is derived from an EMBL/GenBank/DDBJ whole genome shotgun (WGS) entry which is preliminary data.</text>
</comment>
<dbReference type="PANTHER" id="PTHR30537:SF35">
    <property type="entry name" value="TRANSCRIPTIONAL REGULATORY PROTEIN"/>
    <property type="match status" value="1"/>
</dbReference>
<dbReference type="GeneID" id="57916250"/>
<dbReference type="InterPro" id="IPR036388">
    <property type="entry name" value="WH-like_DNA-bd_sf"/>
</dbReference>
<keyword evidence="2" id="KW-0805">Transcription regulation</keyword>
<evidence type="ECO:0000256" key="1">
    <source>
        <dbReference type="ARBA" id="ARBA00009437"/>
    </source>
</evidence>
<dbReference type="InterPro" id="IPR036390">
    <property type="entry name" value="WH_DNA-bd_sf"/>
</dbReference>
<dbReference type="InterPro" id="IPR005119">
    <property type="entry name" value="LysR_subst-bd"/>
</dbReference>
<dbReference type="RefSeq" id="WP_004874447.1">
    <property type="nucleotide sequence ID" value="NZ_AALD02000009.1"/>
</dbReference>
<feature type="domain" description="HTH lysR-type" evidence="5">
    <location>
        <begin position="1"/>
        <end position="59"/>
    </location>
</feature>
<evidence type="ECO:0000259" key="5">
    <source>
        <dbReference type="PROSITE" id="PS50931"/>
    </source>
</evidence>
<dbReference type="Gene3D" id="1.10.10.10">
    <property type="entry name" value="Winged helix-like DNA-binding domain superfamily/Winged helix DNA-binding domain"/>
    <property type="match status" value="1"/>
</dbReference>
<dbReference type="PROSITE" id="PS50931">
    <property type="entry name" value="HTH_LYSR"/>
    <property type="match status" value="1"/>
</dbReference>
<gene>
    <name evidence="6" type="ORF">ymoll0001_30290</name>
</gene>
<dbReference type="SUPFAM" id="SSF46785">
    <property type="entry name" value="Winged helix' DNA-binding domain"/>
    <property type="match status" value="1"/>
</dbReference>
<proteinExistence type="inferred from homology"/>
<accession>A0ABP2EHT2</accession>
<keyword evidence="7" id="KW-1185">Reference proteome</keyword>
<evidence type="ECO:0000256" key="2">
    <source>
        <dbReference type="ARBA" id="ARBA00023015"/>
    </source>
</evidence>
<dbReference type="Pfam" id="PF00126">
    <property type="entry name" value="HTH_1"/>
    <property type="match status" value="1"/>
</dbReference>
<dbReference type="PANTHER" id="PTHR30537">
    <property type="entry name" value="HTH-TYPE TRANSCRIPTIONAL REGULATOR"/>
    <property type="match status" value="1"/>
</dbReference>
<dbReference type="InterPro" id="IPR000847">
    <property type="entry name" value="LysR_HTH_N"/>
</dbReference>
<dbReference type="Gene3D" id="3.40.190.290">
    <property type="match status" value="1"/>
</dbReference>
<organism evidence="6 7">
    <name type="scientific">Yersinia mollaretii (strain ATCC 43969 / DSM 18520 / CIP 103324 / CNY 7263 / WAIP 204)</name>
    <dbReference type="NCBI Taxonomy" id="349967"/>
    <lineage>
        <taxon>Bacteria</taxon>
        <taxon>Pseudomonadati</taxon>
        <taxon>Pseudomonadota</taxon>
        <taxon>Gammaproteobacteria</taxon>
        <taxon>Enterobacterales</taxon>
        <taxon>Yersiniaceae</taxon>
        <taxon>Yersinia</taxon>
    </lineage>
</organism>
<sequence>MDRITAAEVFVAIVERGSMIAAAEALEMSRAMVTRYLAQMEQWAGVRLLHRTTRKLSLTHAGEATLERCRRMLEFAQDMDAVAGQESNELRGLLRISCSQSLGQSALVIAVTDYLRQHPQVAVDLQMNNRAVNLVEERIDLALRITNELDPNLIARPLAICHSVVCASPAYLAAKGTPKGPPDLAVHNCLTYSYFGKSLWHFDQQGVKSSVAVGGNLSANESVVLLSGALEGAGIALQPSYSAAPYIARGELIKLLPDYQPQAMGIYGIYTSRRQMPATLRTMLDFLVAWFAAHPLPN</sequence>
<dbReference type="CDD" id="cd08422">
    <property type="entry name" value="PBP2_CrgA_like"/>
    <property type="match status" value="1"/>
</dbReference>